<sequence length="847" mass="91769">MNNINIFLFALFLLPLLASCEEKNVYIVQFRGHNGEKALHEIEDTHHSYLLSVKNNEEEAKASRLYSYQYSINGFAAVLTPDEASKLSELEEVVSVYKSEPGLYTLQTTRSWEFVGLNEGGEGLKEGEEGGRGRHNYKMGEGLLSKAKYGQEVIVGVLDGGKTCSDFCVLRFFLRNMITRESEFVYYYYNYVYGLNQRALMTKEWDLFQNHGRESAKLGLLLTLLTAMGSAIDRIKKVISPLLLKGPLLMEPNMFSFHCKIIGARYYLKGYEHALGGRLNDTLDYRSPRDMNGHGTHTASTVAGRRVANVSVFGLACGTASGGAPLARLAIYKACWAIPQEGKVVGSTCFTEDLLAGIDDAIRDGVDMMSISIGGPDAFAVDAIANGALHAAKKNIVVACAAGNSGPTPAKLSNFYPWMITVGASSLDRDILGPLVLGNGLKIMAISQSTTPYGLEKKHPLVYAPDVVVPGVAKNESAQCLPGSLDPKKVKGKVVLCMRGLGMRVGKGREVRRASGTGYILGSTAASGDELPFDLNVLPGTGVSSNDANKIIQYIKATKNPTAIINRGKTVFNSKSAPSMASFTSRGPNPIDPNLLKPDITAPGLNVLAAWSEGESITKLSYDKRFVKYNFDSGTSMATPHVVVVAALLKAVHPKWSSAAIRSAIMTTAGLRNNRGKAITDQLGKIATPFMFGSGHFRPTKAVDPGLVYDASHEDYLLYLCSILIDKPEPKFKCPKNPPSPINLNYPSLGIPKLNGTVTVKRTVTNVGGDGTSVYFFSSKPPLGISVKATPSVLFFSHVGQKKSFTIKVKARGGMARKYLKNEYGFGWYSWNDGLHNVRSPMAIALA</sequence>
<proteinExistence type="predicted"/>
<evidence type="ECO:0000313" key="1">
    <source>
        <dbReference type="EMBL" id="KAJ0017251.1"/>
    </source>
</evidence>
<dbReference type="EMBL" id="CM047747">
    <property type="protein sequence ID" value="KAJ0017251.1"/>
    <property type="molecule type" value="Genomic_DNA"/>
</dbReference>
<dbReference type="Proteomes" id="UP001163603">
    <property type="component" value="Chromosome 12"/>
</dbReference>
<evidence type="ECO:0000313" key="2">
    <source>
        <dbReference type="Proteomes" id="UP001163603"/>
    </source>
</evidence>
<accession>A0ACC0XJC8</accession>
<organism evidence="1 2">
    <name type="scientific">Pistacia integerrima</name>
    <dbReference type="NCBI Taxonomy" id="434235"/>
    <lineage>
        <taxon>Eukaryota</taxon>
        <taxon>Viridiplantae</taxon>
        <taxon>Streptophyta</taxon>
        <taxon>Embryophyta</taxon>
        <taxon>Tracheophyta</taxon>
        <taxon>Spermatophyta</taxon>
        <taxon>Magnoliopsida</taxon>
        <taxon>eudicotyledons</taxon>
        <taxon>Gunneridae</taxon>
        <taxon>Pentapetalae</taxon>
        <taxon>rosids</taxon>
        <taxon>malvids</taxon>
        <taxon>Sapindales</taxon>
        <taxon>Anacardiaceae</taxon>
        <taxon>Pistacia</taxon>
    </lineage>
</organism>
<protein>
    <submittedName>
        <fullName evidence="1">Uncharacterized protein</fullName>
    </submittedName>
</protein>
<gene>
    <name evidence="1" type="ORF">Pint_10139</name>
</gene>
<reference evidence="2" key="1">
    <citation type="journal article" date="2023" name="G3 (Bethesda)">
        <title>Genome assembly and association tests identify interacting loci associated with vigor, precocity, and sex in interspecific pistachio rootstocks.</title>
        <authorList>
            <person name="Palmer W."/>
            <person name="Jacygrad E."/>
            <person name="Sagayaradj S."/>
            <person name="Cavanaugh K."/>
            <person name="Han R."/>
            <person name="Bertier L."/>
            <person name="Beede B."/>
            <person name="Kafkas S."/>
            <person name="Golino D."/>
            <person name="Preece J."/>
            <person name="Michelmore R."/>
        </authorList>
    </citation>
    <scope>NUCLEOTIDE SEQUENCE [LARGE SCALE GENOMIC DNA]</scope>
</reference>
<keyword evidence="2" id="KW-1185">Reference proteome</keyword>
<comment type="caution">
    <text evidence="1">The sequence shown here is derived from an EMBL/GenBank/DDBJ whole genome shotgun (WGS) entry which is preliminary data.</text>
</comment>
<name>A0ACC0XJC8_9ROSI</name>